<evidence type="ECO:0000313" key="1">
    <source>
        <dbReference type="EMBL" id="CAB4163634.1"/>
    </source>
</evidence>
<protein>
    <submittedName>
        <fullName evidence="1">Uncharacterized protein</fullName>
    </submittedName>
</protein>
<dbReference type="EMBL" id="LR796743">
    <property type="protein sequence ID" value="CAB4163634.1"/>
    <property type="molecule type" value="Genomic_DNA"/>
</dbReference>
<proteinExistence type="predicted"/>
<sequence>MSEPLPCFDCSRLVQPYEAKEIPNGQGGVFVRGVEMVGPFCLACFSARLSPNPLPSPVAILAYRL</sequence>
<reference evidence="1" key="1">
    <citation type="submission" date="2020-04" db="EMBL/GenBank/DDBJ databases">
        <authorList>
            <person name="Chiriac C."/>
            <person name="Salcher M."/>
            <person name="Ghai R."/>
            <person name="Kavagutti S V."/>
        </authorList>
    </citation>
    <scope>NUCLEOTIDE SEQUENCE</scope>
</reference>
<organism evidence="1">
    <name type="scientific">uncultured Caudovirales phage</name>
    <dbReference type="NCBI Taxonomy" id="2100421"/>
    <lineage>
        <taxon>Viruses</taxon>
        <taxon>Duplodnaviria</taxon>
        <taxon>Heunggongvirae</taxon>
        <taxon>Uroviricota</taxon>
        <taxon>Caudoviricetes</taxon>
        <taxon>Peduoviridae</taxon>
        <taxon>Maltschvirus</taxon>
        <taxon>Maltschvirus maltsch</taxon>
    </lineage>
</organism>
<gene>
    <name evidence="1" type="ORF">UFOVP813_38</name>
</gene>
<accession>A0A6J5P7W1</accession>
<name>A0A6J5P7W1_9CAUD</name>